<dbReference type="Proteomes" id="UP001203687">
    <property type="component" value="Unassembled WGS sequence"/>
</dbReference>
<accession>A0ABT0HDA6</accession>
<evidence type="ECO:0008006" key="4">
    <source>
        <dbReference type="Google" id="ProtNLM"/>
    </source>
</evidence>
<keyword evidence="3" id="KW-1185">Reference proteome</keyword>
<evidence type="ECO:0000313" key="3">
    <source>
        <dbReference type="Proteomes" id="UP001203687"/>
    </source>
</evidence>
<name>A0ABT0HDA6_9FLAO</name>
<organism evidence="2 3">
    <name type="scientific">Psychroserpens algicola</name>
    <dbReference type="NCBI Taxonomy" id="1719034"/>
    <lineage>
        <taxon>Bacteria</taxon>
        <taxon>Pseudomonadati</taxon>
        <taxon>Bacteroidota</taxon>
        <taxon>Flavobacteriia</taxon>
        <taxon>Flavobacteriales</taxon>
        <taxon>Flavobacteriaceae</taxon>
        <taxon>Psychroserpens</taxon>
    </lineage>
</organism>
<feature type="transmembrane region" description="Helical" evidence="1">
    <location>
        <begin position="64"/>
        <end position="82"/>
    </location>
</feature>
<evidence type="ECO:0000256" key="1">
    <source>
        <dbReference type="SAM" id="Phobius"/>
    </source>
</evidence>
<feature type="transmembrane region" description="Helical" evidence="1">
    <location>
        <begin position="23"/>
        <end position="44"/>
    </location>
</feature>
<dbReference type="EMBL" id="JALPQF010000062">
    <property type="protein sequence ID" value="MCK8482338.1"/>
    <property type="molecule type" value="Genomic_DNA"/>
</dbReference>
<protein>
    <recommendedName>
        <fullName evidence="4">DUF2157 domain-containing protein</fullName>
    </recommendedName>
</protein>
<evidence type="ECO:0000313" key="2">
    <source>
        <dbReference type="EMBL" id="MCK8482338.1"/>
    </source>
</evidence>
<feature type="non-terminal residue" evidence="2">
    <location>
        <position position="1"/>
    </location>
</feature>
<proteinExistence type="predicted"/>
<dbReference type="RefSeq" id="WP_248414048.1">
    <property type="nucleotide sequence ID" value="NZ_JALPQF010000062.1"/>
</dbReference>
<reference evidence="2" key="1">
    <citation type="submission" date="2022-04" db="EMBL/GenBank/DDBJ databases">
        <authorList>
            <person name="Ren T."/>
        </authorList>
    </citation>
    <scope>NUCLEOTIDE SEQUENCE</scope>
    <source>
        <strain evidence="2">F63249</strain>
    </source>
</reference>
<keyword evidence="1" id="KW-0472">Membrane</keyword>
<sequence length="142" mass="16734">RYVQAKNHSIEKMTFDKLVQKRMFLLIIMLLMISTYFGGIQTGYNRTLGWAYDFSFWIFVVKPFLWLAFLIGYGILALLRYWTNKKLSILHLILIGLTFISEDIMNSDSRLTLTLILISTILFLMNCVWSIRNRNSKNLIPK</sequence>
<keyword evidence="1" id="KW-1133">Transmembrane helix</keyword>
<feature type="transmembrane region" description="Helical" evidence="1">
    <location>
        <begin position="89"/>
        <end position="105"/>
    </location>
</feature>
<feature type="transmembrane region" description="Helical" evidence="1">
    <location>
        <begin position="111"/>
        <end position="131"/>
    </location>
</feature>
<comment type="caution">
    <text evidence="2">The sequence shown here is derived from an EMBL/GenBank/DDBJ whole genome shotgun (WGS) entry which is preliminary data.</text>
</comment>
<gene>
    <name evidence="2" type="ORF">MUY34_17065</name>
</gene>
<keyword evidence="1" id="KW-0812">Transmembrane</keyword>